<evidence type="ECO:0000256" key="12">
    <source>
        <dbReference type="ARBA" id="ARBA00033413"/>
    </source>
</evidence>
<comment type="pathway">
    <text evidence="1">Cofactor biosynthesis; tetrahydrofolate biosynthesis; 2-amino-4-hydroxy-6-hydroxymethyl-7,8-dihydropteridine diphosphate from 7,8-dihydroneopterin triphosphate: step 4/4.</text>
</comment>
<proteinExistence type="inferred from homology"/>
<dbReference type="GO" id="GO:0046654">
    <property type="term" value="P:tetrahydrofolate biosynthetic process"/>
    <property type="evidence" value="ECO:0007669"/>
    <property type="project" value="UniProtKB-UniPathway"/>
</dbReference>
<evidence type="ECO:0000256" key="10">
    <source>
        <dbReference type="ARBA" id="ARBA00029409"/>
    </source>
</evidence>
<evidence type="ECO:0000256" key="1">
    <source>
        <dbReference type="ARBA" id="ARBA00005051"/>
    </source>
</evidence>
<keyword evidence="7 14" id="KW-0418">Kinase</keyword>
<evidence type="ECO:0000313" key="15">
    <source>
        <dbReference type="Proteomes" id="UP000256829"/>
    </source>
</evidence>
<dbReference type="SUPFAM" id="SSF55083">
    <property type="entry name" value="6-hydroxymethyl-7,8-dihydropterin pyrophosphokinase, HPPK"/>
    <property type="match status" value="1"/>
</dbReference>
<dbReference type="CDD" id="cd00483">
    <property type="entry name" value="HPPK"/>
    <property type="match status" value="1"/>
</dbReference>
<evidence type="ECO:0000259" key="13">
    <source>
        <dbReference type="PROSITE" id="PS00794"/>
    </source>
</evidence>
<evidence type="ECO:0000256" key="9">
    <source>
        <dbReference type="ARBA" id="ARBA00022909"/>
    </source>
</evidence>
<organism evidence="14 15">
    <name type="scientific">Lysobacter soli</name>
    <dbReference type="NCBI Taxonomy" id="453783"/>
    <lineage>
        <taxon>Bacteria</taxon>
        <taxon>Pseudomonadati</taxon>
        <taxon>Pseudomonadota</taxon>
        <taxon>Gammaproteobacteria</taxon>
        <taxon>Lysobacterales</taxon>
        <taxon>Lysobacteraceae</taxon>
        <taxon>Lysobacter</taxon>
    </lineage>
</organism>
<dbReference type="PANTHER" id="PTHR43071">
    <property type="entry name" value="2-AMINO-4-HYDROXY-6-HYDROXYMETHYLDIHYDROPTERIDINE PYROPHOSPHOKINASE"/>
    <property type="match status" value="1"/>
</dbReference>
<evidence type="ECO:0000313" key="14">
    <source>
        <dbReference type="EMBL" id="RDY69504.1"/>
    </source>
</evidence>
<dbReference type="Proteomes" id="UP000256829">
    <property type="component" value="Unassembled WGS sequence"/>
</dbReference>
<reference evidence="14 15" key="1">
    <citation type="submission" date="2018-08" db="EMBL/GenBank/DDBJ databases">
        <title>Lysobacter soli KCTC 22011, whole genome shotgun sequence.</title>
        <authorList>
            <person name="Zhang X."/>
            <person name="Feng G."/>
            <person name="Zhu H."/>
        </authorList>
    </citation>
    <scope>NUCLEOTIDE SEQUENCE [LARGE SCALE GENOMIC DNA]</scope>
    <source>
        <strain evidence="14 15">KCTC 22011</strain>
    </source>
</reference>
<evidence type="ECO:0000256" key="7">
    <source>
        <dbReference type="ARBA" id="ARBA00022777"/>
    </source>
</evidence>
<dbReference type="PROSITE" id="PS00794">
    <property type="entry name" value="HPPK"/>
    <property type="match status" value="1"/>
</dbReference>
<comment type="caution">
    <text evidence="14">The sequence shown here is derived from an EMBL/GenBank/DDBJ whole genome shotgun (WGS) entry which is preliminary data.</text>
</comment>
<dbReference type="GO" id="GO:0005524">
    <property type="term" value="F:ATP binding"/>
    <property type="evidence" value="ECO:0007669"/>
    <property type="project" value="UniProtKB-KW"/>
</dbReference>
<sequence>MSQTPENRAFIGLGSNLGDSLATLKAALRSLDALPDTRVAIASKLYRTAAWGVTDQPDFINAVALLHTRRAPRQLLDDLLEIERHAGRHRLEDGSDRWGPRTLDLDLLLYGHERIDAPGLHVPHPRLHERAFVLVPLAEIAPDVDIPGVGTAAQALARMAPAQVEGVTYADPLDPA</sequence>
<protein>
    <recommendedName>
        <fullName evidence="4">2-amino-4-hydroxy-6-hydroxymethyldihydropteridine pyrophosphokinase</fullName>
        <ecNumber evidence="3">2.7.6.3</ecNumber>
    </recommendedName>
    <alternativeName>
        <fullName evidence="11">6-hydroxymethyl-7,8-dihydropterin pyrophosphokinase</fullName>
    </alternativeName>
    <alternativeName>
        <fullName evidence="12">7,8-dihydro-6-hydroxymethylpterin-pyrophosphokinase</fullName>
    </alternativeName>
</protein>
<evidence type="ECO:0000256" key="2">
    <source>
        <dbReference type="ARBA" id="ARBA00005810"/>
    </source>
</evidence>
<accession>A0A3D8VJF6</accession>
<comment type="function">
    <text evidence="10">Catalyzes the transfer of pyrophosphate from adenosine triphosphate (ATP) to 6-hydroxymethyl-7,8-dihydropterin, an enzymatic step in folate biosynthesis pathway.</text>
</comment>
<evidence type="ECO:0000256" key="4">
    <source>
        <dbReference type="ARBA" id="ARBA00016218"/>
    </source>
</evidence>
<dbReference type="InterPro" id="IPR035907">
    <property type="entry name" value="Hppk_sf"/>
</dbReference>
<dbReference type="GO" id="GO:0046656">
    <property type="term" value="P:folic acid biosynthetic process"/>
    <property type="evidence" value="ECO:0007669"/>
    <property type="project" value="UniProtKB-KW"/>
</dbReference>
<keyword evidence="9" id="KW-0289">Folate biosynthesis</keyword>
<evidence type="ECO:0000256" key="5">
    <source>
        <dbReference type="ARBA" id="ARBA00022679"/>
    </source>
</evidence>
<keyword evidence="5 14" id="KW-0808">Transferase</keyword>
<dbReference type="UniPathway" id="UPA00077">
    <property type="reaction ID" value="UER00155"/>
</dbReference>
<keyword evidence="15" id="KW-1185">Reference proteome</keyword>
<keyword evidence="8" id="KW-0067">ATP-binding</keyword>
<dbReference type="PANTHER" id="PTHR43071:SF1">
    <property type="entry name" value="2-AMINO-4-HYDROXY-6-HYDROXYMETHYLDIHYDROPTERIDINE PYROPHOSPHOKINASE"/>
    <property type="match status" value="1"/>
</dbReference>
<dbReference type="EC" id="2.7.6.3" evidence="3"/>
<dbReference type="EMBL" id="QTJR01000001">
    <property type="protein sequence ID" value="RDY69504.1"/>
    <property type="molecule type" value="Genomic_DNA"/>
</dbReference>
<evidence type="ECO:0000256" key="6">
    <source>
        <dbReference type="ARBA" id="ARBA00022741"/>
    </source>
</evidence>
<evidence type="ECO:0000256" key="8">
    <source>
        <dbReference type="ARBA" id="ARBA00022840"/>
    </source>
</evidence>
<dbReference type="InterPro" id="IPR000550">
    <property type="entry name" value="Hppk"/>
</dbReference>
<comment type="similarity">
    <text evidence="2">Belongs to the HPPK family.</text>
</comment>
<evidence type="ECO:0000256" key="3">
    <source>
        <dbReference type="ARBA" id="ARBA00013253"/>
    </source>
</evidence>
<gene>
    <name evidence="14" type="primary">folK</name>
    <name evidence="14" type="ORF">DX912_01745</name>
</gene>
<dbReference type="AlphaFoldDB" id="A0A3D8VJF6"/>
<dbReference type="NCBIfam" id="TIGR01498">
    <property type="entry name" value="folK"/>
    <property type="match status" value="1"/>
</dbReference>
<dbReference type="GO" id="GO:0003848">
    <property type="term" value="F:2-amino-4-hydroxy-6-hydroxymethyldihydropteridine diphosphokinase activity"/>
    <property type="evidence" value="ECO:0007669"/>
    <property type="project" value="UniProtKB-EC"/>
</dbReference>
<name>A0A3D8VJF6_9GAMM</name>
<evidence type="ECO:0000256" key="11">
    <source>
        <dbReference type="ARBA" id="ARBA00029766"/>
    </source>
</evidence>
<feature type="domain" description="7,8-dihydro-6-hydroxymethylpterin-pyrophosphokinase" evidence="13">
    <location>
        <begin position="97"/>
        <end position="108"/>
    </location>
</feature>
<dbReference type="GO" id="GO:0016301">
    <property type="term" value="F:kinase activity"/>
    <property type="evidence" value="ECO:0007669"/>
    <property type="project" value="UniProtKB-KW"/>
</dbReference>
<dbReference type="Gene3D" id="3.30.70.560">
    <property type="entry name" value="7,8-Dihydro-6-hydroxymethylpterin-pyrophosphokinase HPPK"/>
    <property type="match status" value="1"/>
</dbReference>
<keyword evidence="6" id="KW-0547">Nucleotide-binding</keyword>
<dbReference type="RefSeq" id="WP_115840723.1">
    <property type="nucleotide sequence ID" value="NZ_CP183976.1"/>
</dbReference>
<dbReference type="Pfam" id="PF01288">
    <property type="entry name" value="HPPK"/>
    <property type="match status" value="1"/>
</dbReference>